<accession>A0A6G1ZFU4</accession>
<dbReference type="AlphaFoldDB" id="A0A6G1ZFU4"/>
<sequence length="130" mass="15056">MICKKCGHENSDIKRCCESCGSILEGWTINNTTGKYGYRTSAGEFLPSDKAKEKEKLLDDTKLQIEVFVNKKHFELFDEIIKECNIQIIKQNTCVDDIGIFYTLQLVNADEVYWFGRNFQEAISKYHKTV</sequence>
<evidence type="ECO:0008006" key="2">
    <source>
        <dbReference type="Google" id="ProtNLM"/>
    </source>
</evidence>
<evidence type="ECO:0000313" key="1">
    <source>
        <dbReference type="EMBL" id="MRY12799.1"/>
    </source>
</evidence>
<reference evidence="1" key="1">
    <citation type="journal article" date="2019" name="Nat. Med.">
        <title>A library of human gut bacterial isolates paired with longitudinal multiomics data enables mechanistic microbiome research.</title>
        <authorList>
            <person name="Poyet M."/>
            <person name="Groussin M."/>
            <person name="Gibbons S.M."/>
            <person name="Avila-Pacheco J."/>
            <person name="Jiang X."/>
            <person name="Kearney S.M."/>
            <person name="Perrotta A.R."/>
            <person name="Berdy B."/>
            <person name="Zhao S."/>
            <person name="Lieberman T.D."/>
            <person name="Swanson P.K."/>
            <person name="Smith M."/>
            <person name="Roesemann S."/>
            <person name="Alexander J.E."/>
            <person name="Rich S.A."/>
            <person name="Livny J."/>
            <person name="Vlamakis H."/>
            <person name="Clish C."/>
            <person name="Bullock K."/>
            <person name="Deik A."/>
            <person name="Scott J."/>
            <person name="Pierce K.A."/>
            <person name="Xavier R.J."/>
            <person name="Alm E.J."/>
        </authorList>
    </citation>
    <scope>NUCLEOTIDE SEQUENCE</scope>
    <source>
        <strain evidence="1">BIOML-A4</strain>
    </source>
</reference>
<dbReference type="EMBL" id="WKLP01000022">
    <property type="protein sequence ID" value="MRY12799.1"/>
    <property type="molecule type" value="Genomic_DNA"/>
</dbReference>
<dbReference type="RefSeq" id="WP_007654408.1">
    <property type="nucleotide sequence ID" value="NZ_CAJTBK010000001.1"/>
</dbReference>
<name>A0A6G1ZFU4_9BACT</name>
<organism evidence="1">
    <name type="scientific">Parabacteroides goldsteinii</name>
    <dbReference type="NCBI Taxonomy" id="328812"/>
    <lineage>
        <taxon>Bacteria</taxon>
        <taxon>Pseudomonadati</taxon>
        <taxon>Bacteroidota</taxon>
        <taxon>Bacteroidia</taxon>
        <taxon>Bacteroidales</taxon>
        <taxon>Tannerellaceae</taxon>
        <taxon>Parabacteroides</taxon>
    </lineage>
</organism>
<protein>
    <recommendedName>
        <fullName evidence="2">Zinc ribbon domain-containing protein</fullName>
    </recommendedName>
</protein>
<comment type="caution">
    <text evidence="1">The sequence shown here is derived from an EMBL/GenBank/DDBJ whole genome shotgun (WGS) entry which is preliminary data.</text>
</comment>
<proteinExistence type="predicted"/>
<gene>
    <name evidence="1" type="ORF">GKE01_15140</name>
</gene>